<dbReference type="Pfam" id="PF04932">
    <property type="entry name" value="Wzy_C"/>
    <property type="match status" value="1"/>
</dbReference>
<feature type="transmembrane region" description="Helical" evidence="5">
    <location>
        <begin position="231"/>
        <end position="249"/>
    </location>
</feature>
<comment type="subcellular location">
    <subcellularLocation>
        <location evidence="1">Membrane</location>
        <topology evidence="1">Multi-pass membrane protein</topology>
    </subcellularLocation>
</comment>
<feature type="transmembrane region" description="Helical" evidence="5">
    <location>
        <begin position="7"/>
        <end position="27"/>
    </location>
</feature>
<feature type="transmembrane region" description="Helical" evidence="5">
    <location>
        <begin position="92"/>
        <end position="112"/>
    </location>
</feature>
<name>A0A1F4ZC22_9BACT</name>
<dbReference type="STRING" id="1797259.A2989_04505"/>
<organism evidence="7 8">
    <name type="scientific">Candidatus Amesbacteria bacterium RIFCSPLOWO2_01_FULL_48_25</name>
    <dbReference type="NCBI Taxonomy" id="1797259"/>
    <lineage>
        <taxon>Bacteria</taxon>
        <taxon>Candidatus Amesiibacteriota</taxon>
    </lineage>
</organism>
<reference evidence="7 8" key="1">
    <citation type="journal article" date="2016" name="Nat. Commun.">
        <title>Thousands of microbial genomes shed light on interconnected biogeochemical processes in an aquifer system.</title>
        <authorList>
            <person name="Anantharaman K."/>
            <person name="Brown C.T."/>
            <person name="Hug L.A."/>
            <person name="Sharon I."/>
            <person name="Castelle C.J."/>
            <person name="Probst A.J."/>
            <person name="Thomas B.C."/>
            <person name="Singh A."/>
            <person name="Wilkins M.J."/>
            <person name="Karaoz U."/>
            <person name="Brodie E.L."/>
            <person name="Williams K.H."/>
            <person name="Hubbard S.S."/>
            <person name="Banfield J.F."/>
        </authorList>
    </citation>
    <scope>NUCLEOTIDE SEQUENCE [LARGE SCALE GENOMIC DNA]</scope>
</reference>
<comment type="caution">
    <text evidence="7">The sequence shown here is derived from an EMBL/GenBank/DDBJ whole genome shotgun (WGS) entry which is preliminary data.</text>
</comment>
<evidence type="ECO:0000256" key="4">
    <source>
        <dbReference type="ARBA" id="ARBA00023136"/>
    </source>
</evidence>
<dbReference type="InterPro" id="IPR007016">
    <property type="entry name" value="O-antigen_ligase-rel_domated"/>
</dbReference>
<evidence type="ECO:0000256" key="5">
    <source>
        <dbReference type="SAM" id="Phobius"/>
    </source>
</evidence>
<dbReference type="GO" id="GO:0016020">
    <property type="term" value="C:membrane"/>
    <property type="evidence" value="ECO:0007669"/>
    <property type="project" value="UniProtKB-SubCell"/>
</dbReference>
<gene>
    <name evidence="7" type="ORF">A2989_04505</name>
</gene>
<feature type="transmembrane region" description="Helical" evidence="5">
    <location>
        <begin position="124"/>
        <end position="143"/>
    </location>
</feature>
<feature type="transmembrane region" description="Helical" evidence="5">
    <location>
        <begin position="351"/>
        <end position="377"/>
    </location>
</feature>
<protein>
    <recommendedName>
        <fullName evidence="6">O-antigen ligase-related domain-containing protein</fullName>
    </recommendedName>
</protein>
<keyword evidence="3 5" id="KW-1133">Transmembrane helix</keyword>
<dbReference type="PANTHER" id="PTHR37422:SF13">
    <property type="entry name" value="LIPOPOLYSACCHARIDE BIOSYNTHESIS PROTEIN PA4999-RELATED"/>
    <property type="match status" value="1"/>
</dbReference>
<dbReference type="EMBL" id="MEXN01000004">
    <property type="protein sequence ID" value="OGD03929.1"/>
    <property type="molecule type" value="Genomic_DNA"/>
</dbReference>
<keyword evidence="4 5" id="KW-0472">Membrane</keyword>
<accession>A0A1F4ZC22</accession>
<feature type="transmembrane region" description="Helical" evidence="5">
    <location>
        <begin position="163"/>
        <end position="185"/>
    </location>
</feature>
<dbReference type="Proteomes" id="UP000177080">
    <property type="component" value="Unassembled WGS sequence"/>
</dbReference>
<dbReference type="PANTHER" id="PTHR37422">
    <property type="entry name" value="TEICHURONIC ACID BIOSYNTHESIS PROTEIN TUAE"/>
    <property type="match status" value="1"/>
</dbReference>
<feature type="transmembrane region" description="Helical" evidence="5">
    <location>
        <begin position="320"/>
        <end position="339"/>
    </location>
</feature>
<keyword evidence="2 5" id="KW-0812">Transmembrane</keyword>
<evidence type="ECO:0000256" key="1">
    <source>
        <dbReference type="ARBA" id="ARBA00004141"/>
    </source>
</evidence>
<feature type="transmembrane region" description="Helical" evidence="5">
    <location>
        <begin position="70"/>
        <end position="86"/>
    </location>
</feature>
<proteinExistence type="predicted"/>
<evidence type="ECO:0000313" key="7">
    <source>
        <dbReference type="EMBL" id="OGD03929.1"/>
    </source>
</evidence>
<evidence type="ECO:0000259" key="6">
    <source>
        <dbReference type="Pfam" id="PF04932"/>
    </source>
</evidence>
<evidence type="ECO:0000256" key="3">
    <source>
        <dbReference type="ARBA" id="ARBA00022989"/>
    </source>
</evidence>
<dbReference type="InterPro" id="IPR051533">
    <property type="entry name" value="WaaL-like"/>
</dbReference>
<feature type="transmembrane region" description="Helical" evidence="5">
    <location>
        <begin position="39"/>
        <end position="58"/>
    </location>
</feature>
<evidence type="ECO:0000313" key="8">
    <source>
        <dbReference type="Proteomes" id="UP000177080"/>
    </source>
</evidence>
<sequence>MRKIAINIWVYLSSIIIIVASAIGNIYKIPFLRDDIHATIIDLAVLAIIVSGLVIGVVTQNRDSKYSKTVLAFLAVAILTLLVSGSRYGPAALLVGSLYILRWAAYGFFPFFSRILQNSPKGRHLPLIVCLVIIIVSVAQYLWQPDIRHLAVAEWDPHYYRVVGSFLDPGFTGLLLVFSLVFFTIKPRIHSQIVRTLLWGINYLAFAFTYSRSSYLGYLAAMAYISWRRRSIKFFLATTLLLAITIPILPRASDGDGVKLERKFSVSARFDSWKNSLIIFFQNPILGVGFNTYRYAQRAYKIEPDSKWLKSHAGAGADSSLLFVAATTGMVGLTAYLYYLRHLFSYSGLRYYLIPLLFHSFFLNSLFYPYVMFWLALMLGEELKHQPA</sequence>
<dbReference type="AlphaFoldDB" id="A0A1F4ZC22"/>
<feature type="domain" description="O-antigen ligase-related" evidence="6">
    <location>
        <begin position="204"/>
        <end position="337"/>
    </location>
</feature>
<evidence type="ECO:0000256" key="2">
    <source>
        <dbReference type="ARBA" id="ARBA00022692"/>
    </source>
</evidence>